<feature type="domain" description="XdhC- CoxI" evidence="1">
    <location>
        <begin position="11"/>
        <end position="75"/>
    </location>
</feature>
<dbReference type="OrthoDB" id="9773039at2"/>
<dbReference type="Pfam" id="PF02625">
    <property type="entry name" value="XdhC_CoxI"/>
    <property type="match status" value="1"/>
</dbReference>
<dbReference type="Pfam" id="PF13478">
    <property type="entry name" value="XdhC_C"/>
    <property type="match status" value="1"/>
</dbReference>
<dbReference type="EMBL" id="FOZL01000001">
    <property type="protein sequence ID" value="SFS10936.1"/>
    <property type="molecule type" value="Genomic_DNA"/>
</dbReference>
<accession>A0A1I6M5G5</accession>
<keyword evidence="4" id="KW-1185">Reference proteome</keyword>
<evidence type="ECO:0000259" key="1">
    <source>
        <dbReference type="Pfam" id="PF02625"/>
    </source>
</evidence>
<evidence type="ECO:0000313" key="4">
    <source>
        <dbReference type="Proteomes" id="UP000199024"/>
    </source>
</evidence>
<dbReference type="PANTHER" id="PTHR30388">
    <property type="entry name" value="ALDEHYDE OXIDOREDUCTASE MOLYBDENUM COFACTOR ASSEMBLY PROTEIN"/>
    <property type="match status" value="1"/>
</dbReference>
<dbReference type="STRING" id="474950.SAMN05421771_1875"/>
<organism evidence="3 4">
    <name type="scientific">Granulicella pectinivorans</name>
    <dbReference type="NCBI Taxonomy" id="474950"/>
    <lineage>
        <taxon>Bacteria</taxon>
        <taxon>Pseudomonadati</taxon>
        <taxon>Acidobacteriota</taxon>
        <taxon>Terriglobia</taxon>
        <taxon>Terriglobales</taxon>
        <taxon>Acidobacteriaceae</taxon>
        <taxon>Granulicella</taxon>
    </lineage>
</organism>
<dbReference type="InterPro" id="IPR003777">
    <property type="entry name" value="XdhC_CoxI"/>
</dbReference>
<dbReference type="InterPro" id="IPR027051">
    <property type="entry name" value="XdhC_Rossmann_dom"/>
</dbReference>
<reference evidence="3 4" key="1">
    <citation type="submission" date="2016-10" db="EMBL/GenBank/DDBJ databases">
        <authorList>
            <person name="de Groot N.N."/>
        </authorList>
    </citation>
    <scope>NUCLEOTIDE SEQUENCE [LARGE SCALE GENOMIC DNA]</scope>
    <source>
        <strain evidence="3 4">DSM 21001</strain>
    </source>
</reference>
<feature type="domain" description="XdhC Rossmann" evidence="2">
    <location>
        <begin position="173"/>
        <end position="315"/>
    </location>
</feature>
<evidence type="ECO:0000259" key="2">
    <source>
        <dbReference type="Pfam" id="PF13478"/>
    </source>
</evidence>
<dbReference type="InterPro" id="IPR052698">
    <property type="entry name" value="MoCofactor_Util/Proc"/>
</dbReference>
<dbReference type="AlphaFoldDB" id="A0A1I6M5G5"/>
<sequence length="353" mass="37338">MPERRRIVELWRTGVGRVLVTLVRAEGSSYRRPGARLLLGAGGQYAGTISGGCLETEVTRKASWIVRHGAAVERYSTLFDDTAEIPFGLGCGGTVDLLFEPVETAEAEALLVAMEGALAGKEATVKTWLPEGGLGLRRLVVNATGEVLFRSAGISDDEMTGVYEERFGAPQRLVLIGAGDDARPVAAMGALLGWNVEVLDGRAQLARAERFPGASRVRAVEDLASIPFEERDAVVVMTHSYEQDRAALAALLRVPRLRYVGILGARHRTALLVAEASAMVGVTVEETCGRIHAPIGLDLGGDGPEAIALAIVAEVQASCQGKLPASRRLTPGDVAAQIELGGASRYLSSQCAV</sequence>
<dbReference type="RefSeq" id="WP_089838690.1">
    <property type="nucleotide sequence ID" value="NZ_FOZL01000001.1"/>
</dbReference>
<protein>
    <submittedName>
        <fullName evidence="3">Xanthine and CO dehydrogenase maturation factor, XdhC/CoxF family</fullName>
    </submittedName>
</protein>
<gene>
    <name evidence="3" type="ORF">SAMN05421771_1875</name>
</gene>
<name>A0A1I6M5G5_9BACT</name>
<proteinExistence type="predicted"/>
<dbReference type="Proteomes" id="UP000199024">
    <property type="component" value="Unassembled WGS sequence"/>
</dbReference>
<dbReference type="Gene3D" id="3.40.50.720">
    <property type="entry name" value="NAD(P)-binding Rossmann-like Domain"/>
    <property type="match status" value="1"/>
</dbReference>
<dbReference type="PANTHER" id="PTHR30388:SF4">
    <property type="entry name" value="MOLYBDENUM COFACTOR INSERTION CHAPERONE PAOD"/>
    <property type="match status" value="1"/>
</dbReference>
<evidence type="ECO:0000313" key="3">
    <source>
        <dbReference type="EMBL" id="SFS10936.1"/>
    </source>
</evidence>